<keyword evidence="7" id="KW-0472">Membrane</keyword>
<evidence type="ECO:0000256" key="4">
    <source>
        <dbReference type="ARBA" id="ARBA00022475"/>
    </source>
</evidence>
<proteinExistence type="inferred from homology"/>
<dbReference type="AlphaFoldDB" id="A0A173QWI6"/>
<dbReference type="OrthoDB" id="9793390at2"/>
<evidence type="ECO:0000256" key="7">
    <source>
        <dbReference type="ARBA" id="ARBA00023136"/>
    </source>
</evidence>
<protein>
    <submittedName>
        <fullName evidence="8">AI-2E family transporter</fullName>
    </submittedName>
</protein>
<evidence type="ECO:0000256" key="2">
    <source>
        <dbReference type="ARBA" id="ARBA00009773"/>
    </source>
</evidence>
<evidence type="ECO:0000256" key="1">
    <source>
        <dbReference type="ARBA" id="ARBA00004651"/>
    </source>
</evidence>
<evidence type="ECO:0000256" key="3">
    <source>
        <dbReference type="ARBA" id="ARBA00022448"/>
    </source>
</evidence>
<sequence length="362" mass="41565">MEEFFSKYAKIIKFGMYTLVVLMLLSIVFLFVQTSPIWGNILSDIWSSLFPFLIAFLLAYVIHPLILCIDRLRLPRVLSVFLFYLFIFGSLYGVISWFLPTILRELHDLVMNLPTYLEAIQTQIMIFDQKFNLNVSQYFLGDYSSWMSTLTTHMREITGWTFNMIFSIIGSLVNIIIVPIALFYFLKDFEKMMHGLLKIVPRRFRHHAVSIAGLLDESLGSYIRGVFLIMVTLSIIATILLMIAGIDYALLFGVLIGLTDFIPFIGPFIGAIPVVVFALSISWNKVIIVIIILAILQCIEANFLQPFIIGRNLDMHPLLIMMIMVVAATIMGFQGVFFALPVFLMIRTFSRYLYSIKEKHLD</sequence>
<keyword evidence="6" id="KW-1133">Transmembrane helix</keyword>
<dbReference type="EMBL" id="WMQE01000001">
    <property type="protein sequence ID" value="MTK19824.1"/>
    <property type="molecule type" value="Genomic_DNA"/>
</dbReference>
<evidence type="ECO:0000313" key="9">
    <source>
        <dbReference type="Proteomes" id="UP000487649"/>
    </source>
</evidence>
<dbReference type="Pfam" id="PF01594">
    <property type="entry name" value="AI-2E_transport"/>
    <property type="match status" value="1"/>
</dbReference>
<gene>
    <name evidence="8" type="ORF">GMA92_00030</name>
</gene>
<dbReference type="InterPro" id="IPR002549">
    <property type="entry name" value="AI-2E-like"/>
</dbReference>
<dbReference type="GO" id="GO:0005886">
    <property type="term" value="C:plasma membrane"/>
    <property type="evidence" value="ECO:0007669"/>
    <property type="project" value="UniProtKB-SubCell"/>
</dbReference>
<name>A0A173QWI6_9FIRM</name>
<comment type="subcellular location">
    <subcellularLocation>
        <location evidence="1">Cell membrane</location>
        <topology evidence="1">Multi-pass membrane protein</topology>
    </subcellularLocation>
</comment>
<organism evidence="8 9">
    <name type="scientific">Turicibacter sanguinis</name>
    <dbReference type="NCBI Taxonomy" id="154288"/>
    <lineage>
        <taxon>Bacteria</taxon>
        <taxon>Bacillati</taxon>
        <taxon>Bacillota</taxon>
        <taxon>Erysipelotrichia</taxon>
        <taxon>Erysipelotrichales</taxon>
        <taxon>Turicibacteraceae</taxon>
        <taxon>Turicibacter</taxon>
    </lineage>
</organism>
<dbReference type="PANTHER" id="PTHR21716">
    <property type="entry name" value="TRANSMEMBRANE PROTEIN"/>
    <property type="match status" value="1"/>
</dbReference>
<evidence type="ECO:0000256" key="5">
    <source>
        <dbReference type="ARBA" id="ARBA00022692"/>
    </source>
</evidence>
<keyword evidence="3" id="KW-0813">Transport</keyword>
<dbReference type="PANTHER" id="PTHR21716:SF53">
    <property type="entry name" value="PERMEASE PERM-RELATED"/>
    <property type="match status" value="1"/>
</dbReference>
<dbReference type="GO" id="GO:0055085">
    <property type="term" value="P:transmembrane transport"/>
    <property type="evidence" value="ECO:0007669"/>
    <property type="project" value="TreeGrafter"/>
</dbReference>
<reference evidence="8 9" key="1">
    <citation type="journal article" date="2019" name="Nat. Med.">
        <title>A library of human gut bacterial isolates paired with longitudinal multiomics data enables mechanistic microbiome research.</title>
        <authorList>
            <person name="Poyet M."/>
            <person name="Groussin M."/>
            <person name="Gibbons S.M."/>
            <person name="Avila-Pacheco J."/>
            <person name="Jiang X."/>
            <person name="Kearney S.M."/>
            <person name="Perrotta A.R."/>
            <person name="Berdy B."/>
            <person name="Zhao S."/>
            <person name="Lieberman T.D."/>
            <person name="Swanson P.K."/>
            <person name="Smith M."/>
            <person name="Roesemann S."/>
            <person name="Alexander J.E."/>
            <person name="Rich S.A."/>
            <person name="Livny J."/>
            <person name="Vlamakis H."/>
            <person name="Clish C."/>
            <person name="Bullock K."/>
            <person name="Deik A."/>
            <person name="Scott J."/>
            <person name="Pierce K.A."/>
            <person name="Xavier R.J."/>
            <person name="Alm E.J."/>
        </authorList>
    </citation>
    <scope>NUCLEOTIDE SEQUENCE [LARGE SCALE GENOMIC DNA]</scope>
    <source>
        <strain evidence="8 9">BIOML-A198</strain>
    </source>
</reference>
<dbReference type="GeneID" id="60057255"/>
<dbReference type="RefSeq" id="WP_006784514.1">
    <property type="nucleotide sequence ID" value="NZ_CABJBH010000005.1"/>
</dbReference>
<accession>A0A173QWI6</accession>
<keyword evidence="4" id="KW-1003">Cell membrane</keyword>
<evidence type="ECO:0000256" key="6">
    <source>
        <dbReference type="ARBA" id="ARBA00022989"/>
    </source>
</evidence>
<evidence type="ECO:0000313" key="8">
    <source>
        <dbReference type="EMBL" id="MTK19824.1"/>
    </source>
</evidence>
<dbReference type="Proteomes" id="UP000487649">
    <property type="component" value="Unassembled WGS sequence"/>
</dbReference>
<comment type="similarity">
    <text evidence="2">Belongs to the autoinducer-2 exporter (AI-2E) (TC 2.A.86) family.</text>
</comment>
<comment type="caution">
    <text evidence="8">The sequence shown here is derived from an EMBL/GenBank/DDBJ whole genome shotgun (WGS) entry which is preliminary data.</text>
</comment>
<keyword evidence="5" id="KW-0812">Transmembrane</keyword>